<feature type="transmembrane region" description="Helical" evidence="9">
    <location>
        <begin position="297"/>
        <end position="318"/>
    </location>
</feature>
<evidence type="ECO:0000313" key="11">
    <source>
        <dbReference type="Proteomes" id="UP000824037"/>
    </source>
</evidence>
<feature type="region of interest" description="Disordered" evidence="8">
    <location>
        <begin position="838"/>
        <end position="910"/>
    </location>
</feature>
<keyword evidence="6 9" id="KW-1133">Transmembrane helix</keyword>
<evidence type="ECO:0000256" key="2">
    <source>
        <dbReference type="ARBA" id="ARBA00022475"/>
    </source>
</evidence>
<evidence type="ECO:0000256" key="1">
    <source>
        <dbReference type="ARBA" id="ARBA00004651"/>
    </source>
</evidence>
<keyword evidence="5" id="KW-0573">Peptidoglycan synthesis</keyword>
<dbReference type="GO" id="GO:0005886">
    <property type="term" value="C:plasma membrane"/>
    <property type="evidence" value="ECO:0007669"/>
    <property type="project" value="UniProtKB-SubCell"/>
</dbReference>
<sequence length="1294" mass="134913">MVGRSGLAGSAAMMFSGTLVSRALGLARNALMVAAIGVTGSGAADAFSVANKLPNIIYMLLAGGILNAVLVPQIVRAMRRPDGGTDYVNRLLTIAGAIMLAITVALTAASGLLVSLYAAEFRNGPWASLAVTFAIWCIPQLFFYGMYTLLGQVLNARSNFGPYMWAPALNNIVSIAGLVAYLIVYGSYQLGDVPADAWDGGRIMLLAGPYTLGVAAQALILIVPLYRSGFRYRPRWGLRGSGLGSAGRVAVWAFAALAAGQVGYLGVSNLAAAAGTAAVSGGTADPNIAGNAAYDNAFFIFMLPQSLITVSLVTALFTRLSEHAVGQQSFRVRDDLSRGLRTLAVFTIFAAGAFMVLAIPLTQVVQFDQATFASYRAIGHVLVAMLIGLPAIAVWTMAQRVYFAFEDTRFLFFVQVPMALVQIGGSLLAFLLLDVRWWVVGAGVATTVSNTLGGLIAFLALRRKLPSLDGGRVLRTHLRVVLAVLPSVAAGWGLLHLWGVQTSFVGALTRVLVLGALMALIYYVLLRRLRVTELDQLTERVAVMASPLTRRLSPLTRRIVIPARLRTIWTTIVAADTGNGGPRVDRVADPALERGDTVADRYVLDAPAETGLAHAAAWAGQDEILQRRVQITVLGGAHREEALDAARRASLVRDDRLQRILRVGNYEDTAYLVTEPVAGVTLATLVASGPLPHTQARALVGNAAAALETARKRGVHHLQLSPQSVQLTSDGTVLVTGLAVAAAQAGTELPDARHAARTDAVHLVQLLYTALTGMWPGDRELAGGLPLAPRSGRAPEPPADVVDGVPHDLDTLCAVTFGPHQDGPYTPGELVRELQPWDQLDPPALPGRAAQDDDGGAHPGTANAAGITGTMAGTAILPTPGRGIPARAVAPDPGEPSLPGPEGAPSTAAQTHQFDPAADQAGHSDQAAETTISSGLARRLSGTSIAQRLGGGTAATSAAPPAAAPPAPGPVPPAQSGAPADAPIGQQPSPPPANQAPERPIPPTQGWDLPASTTASTPADSDEPGRTVGGDLSAAAGKVAAGAGRVAAGARGLLERARPEETEEEAPLLGSDSGSHDDDDRPRFNPTPWVIFAMVAILVLALILALGSLRDAGQSFVPAEESSAPTDTPSPEPTPEQTTEEPTEEPTESPEPVDISFTEASSLDPSTGSGDNPDLADQAIDGDADTIWRSLRYDNPTYGMKPGLGFAVELEEPTTVTTVTLDVQGEGGTVQIRNTSPDDPSGGEVLAEGAMGPDTTYTLSTPTELEAIVLWFPELPEAASDGRNRIELAEITAN</sequence>
<gene>
    <name evidence="10" type="primary">murJ</name>
    <name evidence="10" type="ORF">H9815_10205</name>
</gene>
<feature type="compositionally biased region" description="Pro residues" evidence="8">
    <location>
        <begin position="962"/>
        <end position="973"/>
    </location>
</feature>
<feature type="transmembrane region" description="Helical" evidence="9">
    <location>
        <begin position="480"/>
        <end position="498"/>
    </location>
</feature>
<reference evidence="10" key="2">
    <citation type="submission" date="2021-04" db="EMBL/GenBank/DDBJ databases">
        <authorList>
            <person name="Gilroy R."/>
        </authorList>
    </citation>
    <scope>NUCLEOTIDE SEQUENCE</scope>
    <source>
        <strain evidence="10">ChiGjej4B4-7305</strain>
    </source>
</reference>
<protein>
    <submittedName>
        <fullName evidence="10">Murein biosynthesis integral membrane protein MurJ</fullName>
    </submittedName>
</protein>
<dbReference type="CDD" id="cd13973">
    <property type="entry name" value="PK_MviN-like"/>
    <property type="match status" value="1"/>
</dbReference>
<feature type="transmembrane region" description="Helical" evidence="9">
    <location>
        <begin position="1089"/>
        <end position="1109"/>
    </location>
</feature>
<dbReference type="Gene3D" id="1.10.510.10">
    <property type="entry name" value="Transferase(Phosphotransferase) domain 1"/>
    <property type="match status" value="1"/>
</dbReference>
<feature type="transmembrane region" description="Helical" evidence="9">
    <location>
        <begin position="437"/>
        <end position="459"/>
    </location>
</feature>
<reference evidence="10" key="1">
    <citation type="journal article" date="2021" name="PeerJ">
        <title>Extensive microbial diversity within the chicken gut microbiome revealed by metagenomics and culture.</title>
        <authorList>
            <person name="Gilroy R."/>
            <person name="Ravi A."/>
            <person name="Getino M."/>
            <person name="Pursley I."/>
            <person name="Horton D.L."/>
            <person name="Alikhan N.F."/>
            <person name="Baker D."/>
            <person name="Gharbi K."/>
            <person name="Hall N."/>
            <person name="Watson M."/>
            <person name="Adriaenssens E.M."/>
            <person name="Foster-Nyarko E."/>
            <person name="Jarju S."/>
            <person name="Secka A."/>
            <person name="Antonio M."/>
            <person name="Oren A."/>
            <person name="Chaudhuri R.R."/>
            <person name="La Ragione R."/>
            <person name="Hildebrand F."/>
            <person name="Pallen M.J."/>
        </authorList>
    </citation>
    <scope>NUCLEOTIDE SEQUENCE</scope>
    <source>
        <strain evidence="10">ChiGjej4B4-7305</strain>
    </source>
</reference>
<dbReference type="CDD" id="cd13123">
    <property type="entry name" value="MATE_MurJ_like"/>
    <property type="match status" value="1"/>
</dbReference>
<keyword evidence="4" id="KW-0133">Cell shape</keyword>
<feature type="transmembrane region" description="Helical" evidence="9">
    <location>
        <begin position="87"/>
        <end position="114"/>
    </location>
</feature>
<dbReference type="EMBL" id="DXBY01000170">
    <property type="protein sequence ID" value="HIZ36140.1"/>
    <property type="molecule type" value="Genomic_DNA"/>
</dbReference>
<keyword evidence="7 9" id="KW-0472">Membrane</keyword>
<feature type="region of interest" description="Disordered" evidence="8">
    <location>
        <begin position="1052"/>
        <end position="1082"/>
    </location>
</feature>
<dbReference type="PRINTS" id="PR01806">
    <property type="entry name" value="VIRFACTRMVIN"/>
</dbReference>
<feature type="transmembrane region" description="Helical" evidence="9">
    <location>
        <begin position="162"/>
        <end position="183"/>
    </location>
</feature>
<feature type="transmembrane region" description="Helical" evidence="9">
    <location>
        <begin position="339"/>
        <end position="365"/>
    </location>
</feature>
<keyword evidence="2" id="KW-1003">Cell membrane</keyword>
<evidence type="ECO:0000256" key="9">
    <source>
        <dbReference type="SAM" id="Phobius"/>
    </source>
</evidence>
<evidence type="ECO:0000313" key="10">
    <source>
        <dbReference type="EMBL" id="HIZ36140.1"/>
    </source>
</evidence>
<feature type="transmembrane region" description="Helical" evidence="9">
    <location>
        <begin position="504"/>
        <end position="525"/>
    </location>
</feature>
<evidence type="ECO:0000256" key="4">
    <source>
        <dbReference type="ARBA" id="ARBA00022960"/>
    </source>
</evidence>
<organism evidence="10 11">
    <name type="scientific">Candidatus Ruania gallistercoris</name>
    <dbReference type="NCBI Taxonomy" id="2838746"/>
    <lineage>
        <taxon>Bacteria</taxon>
        <taxon>Bacillati</taxon>
        <taxon>Actinomycetota</taxon>
        <taxon>Actinomycetes</taxon>
        <taxon>Micrococcales</taxon>
        <taxon>Ruaniaceae</taxon>
        <taxon>Ruania</taxon>
    </lineage>
</organism>
<evidence type="ECO:0000256" key="3">
    <source>
        <dbReference type="ARBA" id="ARBA00022692"/>
    </source>
</evidence>
<dbReference type="GO" id="GO:0009252">
    <property type="term" value="P:peptidoglycan biosynthetic process"/>
    <property type="evidence" value="ECO:0007669"/>
    <property type="project" value="UniProtKB-KW"/>
</dbReference>
<evidence type="ECO:0000256" key="8">
    <source>
        <dbReference type="SAM" id="MobiDB-lite"/>
    </source>
</evidence>
<feature type="transmembrane region" description="Helical" evidence="9">
    <location>
        <begin position="410"/>
        <end position="431"/>
    </location>
</feature>
<dbReference type="InterPro" id="IPR011009">
    <property type="entry name" value="Kinase-like_dom_sf"/>
</dbReference>
<comment type="caution">
    <text evidence="10">The sequence shown here is derived from an EMBL/GenBank/DDBJ whole genome shotgun (WGS) entry which is preliminary data.</text>
</comment>
<comment type="subcellular location">
    <subcellularLocation>
        <location evidence="1">Cell membrane</location>
        <topology evidence="1">Multi-pass membrane protein</topology>
    </subcellularLocation>
</comment>
<dbReference type="InterPro" id="IPR051050">
    <property type="entry name" value="Lipid_II_flippase_MurJ/MviN"/>
</dbReference>
<feature type="compositionally biased region" description="Polar residues" evidence="8">
    <location>
        <begin position="1158"/>
        <end position="1170"/>
    </location>
</feature>
<dbReference type="InterPro" id="IPR004268">
    <property type="entry name" value="MurJ"/>
</dbReference>
<feature type="compositionally biased region" description="Acidic residues" evidence="8">
    <location>
        <begin position="1138"/>
        <end position="1148"/>
    </location>
</feature>
<feature type="transmembrane region" description="Helical" evidence="9">
    <location>
        <begin position="126"/>
        <end position="150"/>
    </location>
</feature>
<evidence type="ECO:0000256" key="6">
    <source>
        <dbReference type="ARBA" id="ARBA00022989"/>
    </source>
</evidence>
<feature type="transmembrane region" description="Helical" evidence="9">
    <location>
        <begin position="377"/>
        <end position="398"/>
    </location>
</feature>
<dbReference type="Pfam" id="PF03023">
    <property type="entry name" value="MurJ"/>
    <property type="match status" value="1"/>
</dbReference>
<feature type="transmembrane region" description="Helical" evidence="9">
    <location>
        <begin position="246"/>
        <end position="267"/>
    </location>
</feature>
<feature type="transmembrane region" description="Helical" evidence="9">
    <location>
        <begin position="203"/>
        <end position="226"/>
    </location>
</feature>
<evidence type="ECO:0000256" key="5">
    <source>
        <dbReference type="ARBA" id="ARBA00022984"/>
    </source>
</evidence>
<keyword evidence="3 9" id="KW-0812">Transmembrane</keyword>
<name>A0A9D2J400_9MICO</name>
<dbReference type="Proteomes" id="UP000824037">
    <property type="component" value="Unassembled WGS sequence"/>
</dbReference>
<dbReference type="GO" id="GO:0008360">
    <property type="term" value="P:regulation of cell shape"/>
    <property type="evidence" value="ECO:0007669"/>
    <property type="project" value="UniProtKB-KW"/>
</dbReference>
<dbReference type="GO" id="GO:0034204">
    <property type="term" value="P:lipid translocation"/>
    <property type="evidence" value="ECO:0007669"/>
    <property type="project" value="TreeGrafter"/>
</dbReference>
<evidence type="ECO:0000256" key="7">
    <source>
        <dbReference type="ARBA" id="ARBA00023136"/>
    </source>
</evidence>
<dbReference type="NCBIfam" id="TIGR01695">
    <property type="entry name" value="murJ_mviN"/>
    <property type="match status" value="1"/>
</dbReference>
<dbReference type="SUPFAM" id="SSF56112">
    <property type="entry name" value="Protein kinase-like (PK-like)"/>
    <property type="match status" value="1"/>
</dbReference>
<feature type="transmembrane region" description="Helical" evidence="9">
    <location>
        <begin position="56"/>
        <end position="75"/>
    </location>
</feature>
<dbReference type="GO" id="GO:0015648">
    <property type="term" value="F:lipid-linked peptidoglycan transporter activity"/>
    <property type="evidence" value="ECO:0007669"/>
    <property type="project" value="TreeGrafter"/>
</dbReference>
<feature type="region of interest" description="Disordered" evidence="8">
    <location>
        <begin position="950"/>
        <end position="1031"/>
    </location>
</feature>
<accession>A0A9D2J400</accession>
<feature type="compositionally biased region" description="Pro residues" evidence="8">
    <location>
        <begin position="988"/>
        <end position="1003"/>
    </location>
</feature>
<dbReference type="PANTHER" id="PTHR47019">
    <property type="entry name" value="LIPID II FLIPPASE MURJ"/>
    <property type="match status" value="1"/>
</dbReference>
<proteinExistence type="predicted"/>
<dbReference type="PANTHER" id="PTHR47019:SF1">
    <property type="entry name" value="LIPID II FLIPPASE MURJ"/>
    <property type="match status" value="1"/>
</dbReference>
<feature type="region of interest" description="Disordered" evidence="8">
    <location>
        <begin position="1117"/>
        <end position="1181"/>
    </location>
</feature>
<feature type="compositionally biased region" description="Low complexity" evidence="8">
    <location>
        <begin position="860"/>
        <end position="875"/>
    </location>
</feature>